<dbReference type="InterPro" id="IPR036291">
    <property type="entry name" value="NAD(P)-bd_dom_sf"/>
</dbReference>
<name>A0A6P1NTW0_9MICC</name>
<dbReference type="PANTHER" id="PTHR43157">
    <property type="entry name" value="PHOSPHATIDYLINOSITOL-GLYCAN BIOSYNTHESIS CLASS F PROTEIN-RELATED"/>
    <property type="match status" value="1"/>
</dbReference>
<dbReference type="KEGG" id="psey:GU243_05595"/>
<keyword evidence="3" id="KW-1185">Reference proteome</keyword>
<accession>A0A6P1NTW0</accession>
<evidence type="ECO:0000256" key="1">
    <source>
        <dbReference type="ARBA" id="ARBA00023002"/>
    </source>
</evidence>
<dbReference type="PANTHER" id="PTHR43157:SF31">
    <property type="entry name" value="PHOSPHATIDYLINOSITOL-GLYCAN BIOSYNTHESIS CLASS F PROTEIN"/>
    <property type="match status" value="1"/>
</dbReference>
<dbReference type="InterPro" id="IPR002347">
    <property type="entry name" value="SDR_fam"/>
</dbReference>
<proteinExistence type="predicted"/>
<gene>
    <name evidence="2" type="ORF">GU243_05595</name>
</gene>
<evidence type="ECO:0000313" key="3">
    <source>
        <dbReference type="Proteomes" id="UP000464186"/>
    </source>
</evidence>
<evidence type="ECO:0000313" key="2">
    <source>
        <dbReference type="EMBL" id="QHK22187.1"/>
    </source>
</evidence>
<dbReference type="Pfam" id="PF00106">
    <property type="entry name" value="adh_short"/>
    <property type="match status" value="1"/>
</dbReference>
<dbReference type="GO" id="GO:0016491">
    <property type="term" value="F:oxidoreductase activity"/>
    <property type="evidence" value="ECO:0007669"/>
    <property type="project" value="UniProtKB-KW"/>
</dbReference>
<sequence length="294" mass="30921">MDGTVALVTGAAGGLGSAVASGLAREGAVVVVVGRSTTRAEEAMEGIRRLVPDALLEPLVCDLSVQSSIHTAAADFLSRHDRLDVLVNAAGVFRKQRQVTSDGLELTFATNVMAYFLLTNLLLDALKYAATTGGNAVTAKGPAASLRVSRIVNIASRYGNAKLNFDDLQTANGTYSYLRSTPPTMLARVLLTQEFAERLRGSGVVANAVHPGLVKNTSLLMDVGGPFRWITNTFGAPAGKAADTPIWLATSLETAGVSGQLWAKRKELPTPGMGSDPEARKRLWDACAHLAGMS</sequence>
<dbReference type="Proteomes" id="UP000464186">
    <property type="component" value="Chromosome"/>
</dbReference>
<dbReference type="PRINTS" id="PR00081">
    <property type="entry name" value="GDHRDH"/>
</dbReference>
<dbReference type="Gene3D" id="3.40.50.720">
    <property type="entry name" value="NAD(P)-binding Rossmann-like Domain"/>
    <property type="match status" value="1"/>
</dbReference>
<protein>
    <submittedName>
        <fullName evidence="2">SDR family NAD(P)-dependent oxidoreductase</fullName>
    </submittedName>
</protein>
<dbReference type="EMBL" id="CP047898">
    <property type="protein sequence ID" value="QHK22187.1"/>
    <property type="molecule type" value="Genomic_DNA"/>
</dbReference>
<keyword evidence="1" id="KW-0560">Oxidoreductase</keyword>
<dbReference type="AlphaFoldDB" id="A0A6P1NTW0"/>
<reference evidence="2 3" key="1">
    <citation type="submission" date="2020-01" db="EMBL/GenBank/DDBJ databases">
        <title>Pseudarthrobacter psychrotolerans sp. nov., isolated from antarctic soil.</title>
        <authorList>
            <person name="Shin Y."/>
            <person name="Park W."/>
        </authorList>
    </citation>
    <scope>NUCLEOTIDE SEQUENCE [LARGE SCALE GENOMIC DNA]</scope>
    <source>
        <strain evidence="2 3">YJ56</strain>
    </source>
</reference>
<dbReference type="SUPFAM" id="SSF51735">
    <property type="entry name" value="NAD(P)-binding Rossmann-fold domains"/>
    <property type="match status" value="1"/>
</dbReference>
<organism evidence="2 3">
    <name type="scientific">Pseudarthrobacter psychrotolerans</name>
    <dbReference type="NCBI Taxonomy" id="2697569"/>
    <lineage>
        <taxon>Bacteria</taxon>
        <taxon>Bacillati</taxon>
        <taxon>Actinomycetota</taxon>
        <taxon>Actinomycetes</taxon>
        <taxon>Micrococcales</taxon>
        <taxon>Micrococcaceae</taxon>
        <taxon>Pseudarthrobacter</taxon>
    </lineage>
</organism>